<dbReference type="RefSeq" id="WP_207575260.1">
    <property type="nucleotide sequence ID" value="NZ_JAFNME010000015.1"/>
</dbReference>
<evidence type="ECO:0000256" key="5">
    <source>
        <dbReference type="HAMAP-Rule" id="MF_01201"/>
    </source>
</evidence>
<comment type="similarity">
    <text evidence="5">Belongs to the alanine racemase family.</text>
</comment>
<dbReference type="AlphaFoldDB" id="A0A939GZW1"/>
<feature type="modified residue" description="N6-(pyridoxal phosphate)lysine" evidence="5 6">
    <location>
        <position position="34"/>
    </location>
</feature>
<comment type="catalytic activity">
    <reaction evidence="1 5">
        <text>L-alanine = D-alanine</text>
        <dbReference type="Rhea" id="RHEA:20249"/>
        <dbReference type="ChEBI" id="CHEBI:57416"/>
        <dbReference type="ChEBI" id="CHEBI:57972"/>
        <dbReference type="EC" id="5.1.1.1"/>
    </reaction>
</comment>
<dbReference type="EMBL" id="JAFNME010000015">
    <property type="protein sequence ID" value="MBO1249793.1"/>
    <property type="molecule type" value="Genomic_DNA"/>
</dbReference>
<feature type="domain" description="Alanine racemase C-terminal" evidence="8">
    <location>
        <begin position="232"/>
        <end position="355"/>
    </location>
</feature>
<dbReference type="SMART" id="SM01005">
    <property type="entry name" value="Ala_racemase_C"/>
    <property type="match status" value="1"/>
</dbReference>
<proteinExistence type="inferred from homology"/>
<evidence type="ECO:0000256" key="6">
    <source>
        <dbReference type="PIRSR" id="PIRSR600821-50"/>
    </source>
</evidence>
<comment type="caution">
    <text evidence="9">The sequence shown here is derived from an EMBL/GenBank/DDBJ whole genome shotgun (WGS) entry which is preliminary data.</text>
</comment>
<sequence>MSRPAWVEIDLAALQANYAAAKKAHGGRVFAVLKANAYGHGALACAQALATASPPADAFAVAFVEEALPLRAAGITQPILVLEGAFAADDVQLAAQHQLWLVAHQAQQLQLIEQHAGAPLHIWLKVDSGMHRVGFAPHDIAAAHARLAALPQVEKVSFLTHLARADELDTPAPTEAQLHAFHTATANLAGWRSISNSAAILAWPQAHQDWGRAGIMLYGAAPCASSTALQPVMALKSRIFAQRWLEVGDSLGYGAAFTATQRTRVGLVAMGYADGYPRTTPNGTPVAIDGHLSRTIGRVSMDMMTVDLTDLPGVGLGAEVQLWGPQVDINTIAAANNTIAYELMCHIQRVPRVYR</sequence>
<dbReference type="InterPro" id="IPR020622">
    <property type="entry name" value="Ala_racemase_pyridoxalP-BS"/>
</dbReference>
<dbReference type="InterPro" id="IPR029066">
    <property type="entry name" value="PLP-binding_barrel"/>
</dbReference>
<dbReference type="HAMAP" id="MF_01201">
    <property type="entry name" value="Ala_racemase"/>
    <property type="match status" value="1"/>
</dbReference>
<dbReference type="GO" id="GO:0030632">
    <property type="term" value="P:D-alanine biosynthetic process"/>
    <property type="evidence" value="ECO:0007669"/>
    <property type="project" value="UniProtKB-UniRule"/>
</dbReference>
<comment type="cofactor">
    <cofactor evidence="2 5 6">
        <name>pyridoxal 5'-phosphate</name>
        <dbReference type="ChEBI" id="CHEBI:597326"/>
    </cofactor>
</comment>
<protein>
    <recommendedName>
        <fullName evidence="5">Alanine racemase</fullName>
        <ecNumber evidence="5">5.1.1.1</ecNumber>
    </recommendedName>
</protein>
<evidence type="ECO:0000313" key="10">
    <source>
        <dbReference type="Proteomes" id="UP000664731"/>
    </source>
</evidence>
<comment type="pathway">
    <text evidence="5">Amino-acid biosynthesis; D-alanine biosynthesis; D-alanine from L-alanine: step 1/1.</text>
</comment>
<dbReference type="SUPFAM" id="SSF50621">
    <property type="entry name" value="Alanine racemase C-terminal domain-like"/>
    <property type="match status" value="1"/>
</dbReference>
<dbReference type="PANTHER" id="PTHR30511">
    <property type="entry name" value="ALANINE RACEMASE"/>
    <property type="match status" value="1"/>
</dbReference>
<dbReference type="Gene3D" id="3.20.20.10">
    <property type="entry name" value="Alanine racemase"/>
    <property type="match status" value="1"/>
</dbReference>
<evidence type="ECO:0000256" key="3">
    <source>
        <dbReference type="ARBA" id="ARBA00022898"/>
    </source>
</evidence>
<keyword evidence="3 5" id="KW-0663">Pyridoxal phosphate</keyword>
<dbReference type="NCBIfam" id="TIGR00492">
    <property type="entry name" value="alr"/>
    <property type="match status" value="1"/>
</dbReference>
<evidence type="ECO:0000256" key="4">
    <source>
        <dbReference type="ARBA" id="ARBA00023235"/>
    </source>
</evidence>
<dbReference type="Pfam" id="PF01168">
    <property type="entry name" value="Ala_racemase_N"/>
    <property type="match status" value="1"/>
</dbReference>
<keyword evidence="4 5" id="KW-0413">Isomerase</keyword>
<dbReference type="Pfam" id="PF00842">
    <property type="entry name" value="Ala_racemase_C"/>
    <property type="match status" value="1"/>
</dbReference>
<gene>
    <name evidence="9" type="primary">alr</name>
    <name evidence="9" type="ORF">J1777_08165</name>
</gene>
<evidence type="ECO:0000256" key="1">
    <source>
        <dbReference type="ARBA" id="ARBA00000316"/>
    </source>
</evidence>
<dbReference type="GO" id="GO:0005829">
    <property type="term" value="C:cytosol"/>
    <property type="evidence" value="ECO:0007669"/>
    <property type="project" value="TreeGrafter"/>
</dbReference>
<dbReference type="GO" id="GO:0030170">
    <property type="term" value="F:pyridoxal phosphate binding"/>
    <property type="evidence" value="ECO:0007669"/>
    <property type="project" value="UniProtKB-UniRule"/>
</dbReference>
<evidence type="ECO:0000259" key="8">
    <source>
        <dbReference type="SMART" id="SM01005"/>
    </source>
</evidence>
<feature type="active site" description="Proton acceptor; specific for L-alanine" evidence="5">
    <location>
        <position position="253"/>
    </location>
</feature>
<dbReference type="InterPro" id="IPR009006">
    <property type="entry name" value="Ala_racemase/Decarboxylase_C"/>
</dbReference>
<dbReference type="PANTHER" id="PTHR30511:SF0">
    <property type="entry name" value="ALANINE RACEMASE, CATABOLIC-RELATED"/>
    <property type="match status" value="1"/>
</dbReference>
<dbReference type="GO" id="GO:0008784">
    <property type="term" value="F:alanine racemase activity"/>
    <property type="evidence" value="ECO:0007669"/>
    <property type="project" value="UniProtKB-UniRule"/>
</dbReference>
<comment type="function">
    <text evidence="5">Catalyzes the interconversion of L-alanine and D-alanine. May also act on other amino acids.</text>
</comment>
<name>A0A939GZW1_9BURK</name>
<dbReference type="EC" id="5.1.1.1" evidence="5"/>
<feature type="active site" description="Proton acceptor; specific for D-alanine" evidence="5">
    <location>
        <position position="34"/>
    </location>
</feature>
<dbReference type="SUPFAM" id="SSF51419">
    <property type="entry name" value="PLP-binding barrel"/>
    <property type="match status" value="1"/>
</dbReference>
<organism evidence="9 10">
    <name type="scientific">Comamonas denitrificans</name>
    <dbReference type="NCBI Taxonomy" id="117506"/>
    <lineage>
        <taxon>Bacteria</taxon>
        <taxon>Pseudomonadati</taxon>
        <taxon>Pseudomonadota</taxon>
        <taxon>Betaproteobacteria</taxon>
        <taxon>Burkholderiales</taxon>
        <taxon>Comamonadaceae</taxon>
        <taxon>Comamonas</taxon>
    </lineage>
</organism>
<accession>A0A939GZW1</accession>
<feature type="binding site" evidence="5 7">
    <location>
        <position position="301"/>
    </location>
    <ligand>
        <name>substrate</name>
    </ligand>
</feature>
<reference evidence="9" key="1">
    <citation type="submission" date="2021-03" db="EMBL/GenBank/DDBJ databases">
        <title>Comamonas denitrificans.</title>
        <authorList>
            <person name="Finster K."/>
        </authorList>
    </citation>
    <scope>NUCLEOTIDE SEQUENCE</scope>
    <source>
        <strain evidence="9">MM2021_4</strain>
    </source>
</reference>
<dbReference type="InterPro" id="IPR001608">
    <property type="entry name" value="Ala_racemase_N"/>
</dbReference>
<evidence type="ECO:0000256" key="2">
    <source>
        <dbReference type="ARBA" id="ARBA00001933"/>
    </source>
</evidence>
<dbReference type="InterPro" id="IPR000821">
    <property type="entry name" value="Ala_racemase"/>
</dbReference>
<dbReference type="Gene3D" id="2.40.37.10">
    <property type="entry name" value="Lyase, Ornithine Decarboxylase, Chain A, domain 1"/>
    <property type="match status" value="1"/>
</dbReference>
<dbReference type="PRINTS" id="PR00992">
    <property type="entry name" value="ALARACEMASE"/>
</dbReference>
<dbReference type="InterPro" id="IPR011079">
    <property type="entry name" value="Ala_racemase_C"/>
</dbReference>
<dbReference type="PROSITE" id="PS00395">
    <property type="entry name" value="ALANINE_RACEMASE"/>
    <property type="match status" value="1"/>
</dbReference>
<dbReference type="FunFam" id="3.20.20.10:FF:000002">
    <property type="entry name" value="Alanine racemase"/>
    <property type="match status" value="1"/>
</dbReference>
<evidence type="ECO:0000313" key="9">
    <source>
        <dbReference type="EMBL" id="MBO1249793.1"/>
    </source>
</evidence>
<feature type="binding site" evidence="5 7">
    <location>
        <position position="132"/>
    </location>
    <ligand>
        <name>substrate</name>
    </ligand>
</feature>
<keyword evidence="10" id="KW-1185">Reference proteome</keyword>
<evidence type="ECO:0000256" key="7">
    <source>
        <dbReference type="PIRSR" id="PIRSR600821-52"/>
    </source>
</evidence>
<dbReference type="Proteomes" id="UP000664731">
    <property type="component" value="Unassembled WGS sequence"/>
</dbReference>